<keyword evidence="2" id="KW-1185">Reference proteome</keyword>
<dbReference type="AlphaFoldDB" id="A0A4Y2G9L2"/>
<name>A0A4Y2G9L2_ARAVE</name>
<evidence type="ECO:0008006" key="3">
    <source>
        <dbReference type="Google" id="ProtNLM"/>
    </source>
</evidence>
<dbReference type="InterPro" id="IPR036397">
    <property type="entry name" value="RNaseH_sf"/>
</dbReference>
<proteinExistence type="predicted"/>
<protein>
    <recommendedName>
        <fullName evidence="3">Transposable element Tc3 transposase</fullName>
    </recommendedName>
</protein>
<sequence length="111" mass="13189">MVQCKMKKKSALKPHHKSQRMLWARNHMLYGPKWQSVIFNDEKRWNLDGADDWPSYWHNLRKEPRCSFSLRQGGVLGMLWAGFCYNGKLSLYFTSGRQTSTLEYDNTRTLE</sequence>
<dbReference type="Proteomes" id="UP000499080">
    <property type="component" value="Unassembled WGS sequence"/>
</dbReference>
<dbReference type="Gene3D" id="3.30.420.10">
    <property type="entry name" value="Ribonuclease H-like superfamily/Ribonuclease H"/>
    <property type="match status" value="1"/>
</dbReference>
<dbReference type="EMBL" id="BGPR01001296">
    <property type="protein sequence ID" value="GBM50370.1"/>
    <property type="molecule type" value="Genomic_DNA"/>
</dbReference>
<evidence type="ECO:0000313" key="1">
    <source>
        <dbReference type="EMBL" id="GBM50370.1"/>
    </source>
</evidence>
<comment type="caution">
    <text evidence="1">The sequence shown here is derived from an EMBL/GenBank/DDBJ whole genome shotgun (WGS) entry which is preliminary data.</text>
</comment>
<organism evidence="1 2">
    <name type="scientific">Araneus ventricosus</name>
    <name type="common">Orbweaver spider</name>
    <name type="synonym">Epeira ventricosa</name>
    <dbReference type="NCBI Taxonomy" id="182803"/>
    <lineage>
        <taxon>Eukaryota</taxon>
        <taxon>Metazoa</taxon>
        <taxon>Ecdysozoa</taxon>
        <taxon>Arthropoda</taxon>
        <taxon>Chelicerata</taxon>
        <taxon>Arachnida</taxon>
        <taxon>Araneae</taxon>
        <taxon>Araneomorphae</taxon>
        <taxon>Entelegynae</taxon>
        <taxon>Araneoidea</taxon>
        <taxon>Araneidae</taxon>
        <taxon>Araneus</taxon>
    </lineage>
</organism>
<dbReference type="GO" id="GO:0003676">
    <property type="term" value="F:nucleic acid binding"/>
    <property type="evidence" value="ECO:0007669"/>
    <property type="project" value="InterPro"/>
</dbReference>
<accession>A0A4Y2G9L2</accession>
<gene>
    <name evidence="1" type="ORF">AVEN_128993_1</name>
</gene>
<evidence type="ECO:0000313" key="2">
    <source>
        <dbReference type="Proteomes" id="UP000499080"/>
    </source>
</evidence>
<reference evidence="1 2" key="1">
    <citation type="journal article" date="2019" name="Sci. Rep.">
        <title>Orb-weaving spider Araneus ventricosus genome elucidates the spidroin gene catalogue.</title>
        <authorList>
            <person name="Kono N."/>
            <person name="Nakamura H."/>
            <person name="Ohtoshi R."/>
            <person name="Moran D.A.P."/>
            <person name="Shinohara A."/>
            <person name="Yoshida Y."/>
            <person name="Fujiwara M."/>
            <person name="Mori M."/>
            <person name="Tomita M."/>
            <person name="Arakawa K."/>
        </authorList>
    </citation>
    <scope>NUCLEOTIDE SEQUENCE [LARGE SCALE GENOMIC DNA]</scope>
</reference>